<gene>
    <name evidence="2" type="ORF">MVEN_00132500</name>
</gene>
<feature type="transmembrane region" description="Helical" evidence="1">
    <location>
        <begin position="50"/>
        <end position="70"/>
    </location>
</feature>
<proteinExistence type="predicted"/>
<evidence type="ECO:0000256" key="1">
    <source>
        <dbReference type="SAM" id="Phobius"/>
    </source>
</evidence>
<keyword evidence="3" id="KW-1185">Reference proteome</keyword>
<dbReference type="OrthoDB" id="3026533at2759"/>
<name>A0A8H6Z9B1_9AGAR</name>
<evidence type="ECO:0000313" key="3">
    <source>
        <dbReference type="Proteomes" id="UP000620124"/>
    </source>
</evidence>
<keyword evidence="1" id="KW-1133">Transmembrane helix</keyword>
<evidence type="ECO:0000313" key="2">
    <source>
        <dbReference type="EMBL" id="KAF7372691.1"/>
    </source>
</evidence>
<protein>
    <submittedName>
        <fullName evidence="2">Pc22g12720 protein</fullName>
    </submittedName>
</protein>
<feature type="transmembrane region" description="Helical" evidence="1">
    <location>
        <begin position="507"/>
        <end position="529"/>
    </location>
</feature>
<comment type="caution">
    <text evidence="2">The sequence shown here is derived from an EMBL/GenBank/DDBJ whole genome shotgun (WGS) entry which is preliminary data.</text>
</comment>
<organism evidence="2 3">
    <name type="scientific">Mycena venus</name>
    <dbReference type="NCBI Taxonomy" id="2733690"/>
    <lineage>
        <taxon>Eukaryota</taxon>
        <taxon>Fungi</taxon>
        <taxon>Dikarya</taxon>
        <taxon>Basidiomycota</taxon>
        <taxon>Agaricomycotina</taxon>
        <taxon>Agaricomycetes</taxon>
        <taxon>Agaricomycetidae</taxon>
        <taxon>Agaricales</taxon>
        <taxon>Marasmiineae</taxon>
        <taxon>Mycenaceae</taxon>
        <taxon>Mycena</taxon>
    </lineage>
</organism>
<dbReference type="Proteomes" id="UP000620124">
    <property type="component" value="Unassembled WGS sequence"/>
</dbReference>
<feature type="transmembrane region" description="Helical" evidence="1">
    <location>
        <begin position="12"/>
        <end position="30"/>
    </location>
</feature>
<reference evidence="2" key="1">
    <citation type="submission" date="2020-05" db="EMBL/GenBank/DDBJ databases">
        <title>Mycena genomes resolve the evolution of fungal bioluminescence.</title>
        <authorList>
            <person name="Tsai I.J."/>
        </authorList>
    </citation>
    <scope>NUCLEOTIDE SEQUENCE</scope>
    <source>
        <strain evidence="2">CCC161011</strain>
    </source>
</reference>
<keyword evidence="1" id="KW-0812">Transmembrane</keyword>
<feature type="transmembrane region" description="Helical" evidence="1">
    <location>
        <begin position="103"/>
        <end position="124"/>
    </location>
</feature>
<keyword evidence="1" id="KW-0472">Membrane</keyword>
<dbReference type="AlphaFoldDB" id="A0A8H6Z9B1"/>
<accession>A0A8H6Z9B1</accession>
<sequence length="623" mass="67242">MPSTDASFLSKLIVLPGLALSTAVAVFLLMQSGHDSPDLYAYVKQYPTQAQVRIQIASHLLGFIHVFTLSKIINFSTRRRLTDASPVSLTQLRLWQSLSSIQVAWNLPFLHVGILFGYLFLHLLPASLWAGAIAPVPSRTTVAGTLRIPFYPPDPNQEFWNHTMGGGRAVTRNGKGVFSYSPAGALQAPIFNSASTATNATGVRVHAKMDNSFLLYVGRSYGIGASAGLEEYVLDREGPRTPLLYTYEERGYATKVDCWRNDSSAYAVHRWANRTSFAFPDEYLACGVLPNSLYQSGTVFTDSECPGLIDGYFAEWYAVLTIGETDEHVFALQGVSHDSRHMFAIATGTGIYSLLDKVQCEAHFVPQTFRVNVDVSSSLITVKSQGNSTVDMDPSASTFGAGFGLIPQIIVGQVTYLSMGITGIYSSPMGDTFISNIQNVALERNGSVDNNSVVLDGISTALESIIDDLLVGLASAQLEIAGKNSTVEAATNVTTIVTVAAMRLGTFQYIATIATLNFLIVAVYCIEFARTRGWEKMPLFDYTDIASVIVAASRGGSQLGDAIASVHEALGTVWTGDSGNIEGANIGMRLQLTKGMPTLILARAVSQVPDEQQPLQFGSDQQA</sequence>
<dbReference type="EMBL" id="JACAZI010000001">
    <property type="protein sequence ID" value="KAF7372691.1"/>
    <property type="molecule type" value="Genomic_DNA"/>
</dbReference>